<dbReference type="Pfam" id="PF08271">
    <property type="entry name" value="Zn_Ribbon_TF"/>
    <property type="match status" value="1"/>
</dbReference>
<comment type="subcellular location">
    <subcellularLocation>
        <location evidence="1">Nucleus</location>
    </subcellularLocation>
</comment>
<keyword evidence="3" id="KW-0479">Metal-binding</keyword>
<keyword evidence="10" id="KW-0539">Nucleus</keyword>
<dbReference type="PROSITE" id="PS51134">
    <property type="entry name" value="ZF_TFIIB"/>
    <property type="match status" value="1"/>
</dbReference>
<dbReference type="GO" id="GO:0070897">
    <property type="term" value="P:transcription preinitiation complex assembly"/>
    <property type="evidence" value="ECO:0007669"/>
    <property type="project" value="InterPro"/>
</dbReference>
<dbReference type="FunFam" id="1.10.472.10:FF:000002">
    <property type="entry name" value="Transcription factor IIIB 90 kDa subunit"/>
    <property type="match status" value="1"/>
</dbReference>
<dbReference type="CDD" id="cd20554">
    <property type="entry name" value="CYCLIN_TFIIIB90_rpt2"/>
    <property type="match status" value="1"/>
</dbReference>
<evidence type="ECO:0000313" key="15">
    <source>
        <dbReference type="EMBL" id="JAT12122.1"/>
    </source>
</evidence>
<sequence length="651" mass="73177">MTGNKCKNCGSAELEVDPARGDTICTNCGTVLEDSVIVSEMQFEENAHGGTSALGQFVASDSKGGCRGFGNNFHSPLNRESREITLQNAKRGISNLCQQLRLNQHCLDTAFNFYKMALTRQMTRGRKNTHVLAACVYITCRIEGTPHLLIDFSDVLQIDAFELGRCYLKLSQALCINIPSLDPCLFVLRYANNLEFGEKTHEVAMTALRLVQRMKKDNIHYGRRPSGLCGAALLMAARLHDFSRTVGDIVKIVHIHESTLRKRLVEFGETPSSSLTLDEFMNVDLEEEQDPPSYKQARAKDRERAERLQKLIEEMENNSTLQLSDLQVEIEKQLEERRALKRPVITESLHLLSGANSNCVEEVDTDKFVAQSTLGVIQDCIDPGGTEAESVQPVGLGPSNALLGLDKKSDKVPVENCPFQEGSGELDLEGIDDKDIDQYIMSEHDSINKDKIWMTLNATYLKEQKEKEERLAKEREEGKPEKKRRKCTGKKKNAPAANTAGEAIEKMLQEKKMSSKINYDVLKSLNISFKEDGSTNITPQEPEKETEPEIILPPPKSVAPSKRSKATPRIQKLKVELKTEPLKIKEQLKEELLPVVKTDIAATAPETEADMDMEEYEEEEVEVAEHTMSLSQMLNQHRADDNYYGYDDDDY</sequence>
<evidence type="ECO:0000256" key="8">
    <source>
        <dbReference type="ARBA" id="ARBA00023159"/>
    </source>
</evidence>
<dbReference type="CDD" id="cd20553">
    <property type="entry name" value="CYCLIN_TFIIIB90_rpt1"/>
    <property type="match status" value="1"/>
</dbReference>
<dbReference type="GO" id="GO:0005634">
    <property type="term" value="C:nucleus"/>
    <property type="evidence" value="ECO:0007669"/>
    <property type="project" value="UniProtKB-SubCell"/>
</dbReference>
<keyword evidence="9" id="KW-0804">Transcription</keyword>
<evidence type="ECO:0000256" key="12">
    <source>
        <dbReference type="PROSITE-ProRule" id="PRU00469"/>
    </source>
</evidence>
<feature type="domain" description="TFIIB-type" evidence="14">
    <location>
        <begin position="2"/>
        <end position="33"/>
    </location>
</feature>
<accession>A0A1B6KKY2</accession>
<dbReference type="GO" id="GO:0001006">
    <property type="term" value="F:RNA polymerase III type 3 promoter sequence-specific DNA binding"/>
    <property type="evidence" value="ECO:0007669"/>
    <property type="project" value="TreeGrafter"/>
</dbReference>
<dbReference type="Gene3D" id="1.20.5.650">
    <property type="entry name" value="Single helix bin"/>
    <property type="match status" value="1"/>
</dbReference>
<feature type="compositionally biased region" description="Basic residues" evidence="13">
    <location>
        <begin position="481"/>
        <end position="493"/>
    </location>
</feature>
<keyword evidence="6" id="KW-0862">Zinc</keyword>
<dbReference type="InterPro" id="IPR013150">
    <property type="entry name" value="TFIIB_cyclin"/>
</dbReference>
<dbReference type="InterPro" id="IPR036915">
    <property type="entry name" value="Cyclin-like_sf"/>
</dbReference>
<dbReference type="GO" id="GO:0017025">
    <property type="term" value="F:TBP-class protein binding"/>
    <property type="evidence" value="ECO:0007669"/>
    <property type="project" value="InterPro"/>
</dbReference>
<evidence type="ECO:0000256" key="1">
    <source>
        <dbReference type="ARBA" id="ARBA00004123"/>
    </source>
</evidence>
<evidence type="ECO:0000256" key="7">
    <source>
        <dbReference type="ARBA" id="ARBA00023015"/>
    </source>
</evidence>
<evidence type="ECO:0000256" key="11">
    <source>
        <dbReference type="ARBA" id="ARBA00031009"/>
    </source>
</evidence>
<keyword evidence="5 12" id="KW-0863">Zinc-finger</keyword>
<dbReference type="FunFam" id="2.20.25.10:FF:000012">
    <property type="entry name" value="Putative transcription factor IIIB 90 kDa subunit"/>
    <property type="match status" value="1"/>
</dbReference>
<evidence type="ECO:0000256" key="13">
    <source>
        <dbReference type="SAM" id="MobiDB-lite"/>
    </source>
</evidence>
<evidence type="ECO:0000256" key="5">
    <source>
        <dbReference type="ARBA" id="ARBA00022771"/>
    </source>
</evidence>
<evidence type="ECO:0000256" key="4">
    <source>
        <dbReference type="ARBA" id="ARBA00022737"/>
    </source>
</evidence>
<proteinExistence type="inferred from homology"/>
<dbReference type="InterPro" id="IPR011665">
    <property type="entry name" value="BRF1_TBP-bd_dom"/>
</dbReference>
<dbReference type="PRINTS" id="PR00685">
    <property type="entry name" value="TIFACTORIIB"/>
</dbReference>
<evidence type="ECO:0000256" key="3">
    <source>
        <dbReference type="ARBA" id="ARBA00022723"/>
    </source>
</evidence>
<keyword evidence="8" id="KW-0010">Activator</keyword>
<dbReference type="SMART" id="SM00385">
    <property type="entry name" value="CYCLIN"/>
    <property type="match status" value="2"/>
</dbReference>
<keyword evidence="4" id="KW-0677">Repeat</keyword>
<feature type="region of interest" description="Disordered" evidence="13">
    <location>
        <begin position="466"/>
        <end position="497"/>
    </location>
</feature>
<dbReference type="PANTHER" id="PTHR11618">
    <property type="entry name" value="TRANSCRIPTION INITIATION FACTOR IIB-RELATED"/>
    <property type="match status" value="1"/>
</dbReference>
<organism evidence="15">
    <name type="scientific">Graphocephala atropunctata</name>
    <dbReference type="NCBI Taxonomy" id="36148"/>
    <lineage>
        <taxon>Eukaryota</taxon>
        <taxon>Metazoa</taxon>
        <taxon>Ecdysozoa</taxon>
        <taxon>Arthropoda</taxon>
        <taxon>Hexapoda</taxon>
        <taxon>Insecta</taxon>
        <taxon>Pterygota</taxon>
        <taxon>Neoptera</taxon>
        <taxon>Paraneoptera</taxon>
        <taxon>Hemiptera</taxon>
        <taxon>Auchenorrhyncha</taxon>
        <taxon>Membracoidea</taxon>
        <taxon>Cicadellidae</taxon>
        <taxon>Cicadellinae</taxon>
        <taxon>Cicadellini</taxon>
        <taxon>Graphocephala</taxon>
    </lineage>
</organism>
<comment type="similarity">
    <text evidence="2">Belongs to the TFIIB family.</text>
</comment>
<evidence type="ECO:0000259" key="14">
    <source>
        <dbReference type="PROSITE" id="PS51134"/>
    </source>
</evidence>
<dbReference type="GO" id="GO:0000995">
    <property type="term" value="F:RNA polymerase III general transcription initiation factor activity"/>
    <property type="evidence" value="ECO:0007669"/>
    <property type="project" value="TreeGrafter"/>
</dbReference>
<dbReference type="GO" id="GO:0008270">
    <property type="term" value="F:zinc ion binding"/>
    <property type="evidence" value="ECO:0007669"/>
    <property type="project" value="UniProtKB-KW"/>
</dbReference>
<dbReference type="Pfam" id="PF07741">
    <property type="entry name" value="BRF1"/>
    <property type="match status" value="1"/>
</dbReference>
<feature type="region of interest" description="Disordered" evidence="13">
    <location>
        <begin position="532"/>
        <end position="568"/>
    </location>
</feature>
<dbReference type="FunFam" id="1.10.472.10:FF:000007">
    <property type="entry name" value="Transcription factor IIIB 90 kDa subunit"/>
    <property type="match status" value="1"/>
</dbReference>
<evidence type="ECO:0000256" key="2">
    <source>
        <dbReference type="ARBA" id="ARBA00010857"/>
    </source>
</evidence>
<protein>
    <recommendedName>
        <fullName evidence="11">B-related factor 1</fullName>
    </recommendedName>
</protein>
<dbReference type="GO" id="GO:0000126">
    <property type="term" value="C:transcription factor TFIIIB complex"/>
    <property type="evidence" value="ECO:0007669"/>
    <property type="project" value="TreeGrafter"/>
</dbReference>
<dbReference type="Gene3D" id="1.10.472.10">
    <property type="entry name" value="Cyclin-like"/>
    <property type="match status" value="2"/>
</dbReference>
<dbReference type="EMBL" id="GEBQ01027855">
    <property type="protein sequence ID" value="JAT12122.1"/>
    <property type="molecule type" value="Transcribed_RNA"/>
</dbReference>
<dbReference type="InterPro" id="IPR013137">
    <property type="entry name" value="Znf_TFIIB"/>
</dbReference>
<evidence type="ECO:0000256" key="6">
    <source>
        <dbReference type="ARBA" id="ARBA00022833"/>
    </source>
</evidence>
<reference evidence="15" key="1">
    <citation type="submission" date="2015-11" db="EMBL/GenBank/DDBJ databases">
        <title>De novo transcriptome assembly of four potential Pierce s Disease insect vectors from Arizona vineyards.</title>
        <authorList>
            <person name="Tassone E.E."/>
        </authorList>
    </citation>
    <scope>NUCLEOTIDE SEQUENCE</scope>
</reference>
<gene>
    <name evidence="15" type="ORF">g.33499</name>
</gene>
<dbReference type="Gene3D" id="2.20.25.10">
    <property type="match status" value="1"/>
</dbReference>
<keyword evidence="7" id="KW-0805">Transcription regulation</keyword>
<dbReference type="Pfam" id="PF00382">
    <property type="entry name" value="TFIIB"/>
    <property type="match status" value="2"/>
</dbReference>
<dbReference type="AlphaFoldDB" id="A0A1B6KKY2"/>
<dbReference type="GO" id="GO:0097550">
    <property type="term" value="C:transcription preinitiation complex"/>
    <property type="evidence" value="ECO:0007669"/>
    <property type="project" value="TreeGrafter"/>
</dbReference>
<dbReference type="PANTHER" id="PTHR11618:SF4">
    <property type="entry name" value="TRANSCRIPTION FACTOR IIIB 90 KDA SUBUNIT"/>
    <property type="match status" value="1"/>
</dbReference>
<dbReference type="InterPro" id="IPR013763">
    <property type="entry name" value="Cyclin-like_dom"/>
</dbReference>
<dbReference type="InterPro" id="IPR000812">
    <property type="entry name" value="TFIIB"/>
</dbReference>
<evidence type="ECO:0000256" key="9">
    <source>
        <dbReference type="ARBA" id="ARBA00023163"/>
    </source>
</evidence>
<name>A0A1B6KKY2_9HEMI</name>
<dbReference type="SUPFAM" id="SSF47954">
    <property type="entry name" value="Cyclin-like"/>
    <property type="match status" value="2"/>
</dbReference>
<dbReference type="SUPFAM" id="SSF57783">
    <property type="entry name" value="Zinc beta-ribbon"/>
    <property type="match status" value="1"/>
</dbReference>
<feature type="compositionally biased region" description="Basic and acidic residues" evidence="13">
    <location>
        <begin position="466"/>
        <end position="480"/>
    </location>
</feature>
<evidence type="ECO:0000256" key="10">
    <source>
        <dbReference type="ARBA" id="ARBA00023242"/>
    </source>
</evidence>